<dbReference type="Proteomes" id="UP001235939">
    <property type="component" value="Chromosome X"/>
</dbReference>
<reference evidence="1 2" key="1">
    <citation type="submission" date="2022-03" db="EMBL/GenBank/DDBJ databases">
        <title>A chromosomal length assembly of Cordylochernes scorpioides.</title>
        <authorList>
            <person name="Zeh D."/>
            <person name="Zeh J."/>
        </authorList>
    </citation>
    <scope>NUCLEOTIDE SEQUENCE [LARGE SCALE GENOMIC DNA]</scope>
    <source>
        <strain evidence="1">IN4F17</strain>
        <tissue evidence="1">Whole Body</tissue>
    </source>
</reference>
<evidence type="ECO:0000313" key="2">
    <source>
        <dbReference type="Proteomes" id="UP001235939"/>
    </source>
</evidence>
<keyword evidence="2" id="KW-1185">Reference proteome</keyword>
<dbReference type="EMBL" id="CP092886">
    <property type="protein sequence ID" value="UYV84415.1"/>
    <property type="molecule type" value="Genomic_DNA"/>
</dbReference>
<name>A0ABY6LT44_9ARAC</name>
<proteinExistence type="predicted"/>
<accession>A0ABY6LT44</accession>
<organism evidence="1 2">
    <name type="scientific">Cordylochernes scorpioides</name>
    <dbReference type="NCBI Taxonomy" id="51811"/>
    <lineage>
        <taxon>Eukaryota</taxon>
        <taxon>Metazoa</taxon>
        <taxon>Ecdysozoa</taxon>
        <taxon>Arthropoda</taxon>
        <taxon>Chelicerata</taxon>
        <taxon>Arachnida</taxon>
        <taxon>Pseudoscorpiones</taxon>
        <taxon>Cheliferoidea</taxon>
        <taxon>Chernetidae</taxon>
        <taxon>Cordylochernes</taxon>
    </lineage>
</organism>
<sequence length="76" mass="8702">MASFSESTIIDDEDYEVGDTIIYNYESETKSVNEETWLNVSNNDIAPVRHNFTAQSGLTLNISPQSKPIDYFYLFL</sequence>
<evidence type="ECO:0000313" key="1">
    <source>
        <dbReference type="EMBL" id="UYV84415.1"/>
    </source>
</evidence>
<protein>
    <submittedName>
        <fullName evidence="1">Uncharacterized protein</fullName>
    </submittedName>
</protein>
<gene>
    <name evidence="1" type="ORF">LAZ67_X002055</name>
</gene>